<dbReference type="InterPro" id="IPR014752">
    <property type="entry name" value="Arrestin-like_C"/>
</dbReference>
<dbReference type="OrthoDB" id="2333384at2759"/>
<dbReference type="Gene3D" id="2.60.40.640">
    <property type="match status" value="1"/>
</dbReference>
<accession>A0A0U5GLU7</accession>
<evidence type="ECO:0008006" key="3">
    <source>
        <dbReference type="Google" id="ProtNLM"/>
    </source>
</evidence>
<dbReference type="AlphaFoldDB" id="A0A0U5GLU7"/>
<reference evidence="2" key="1">
    <citation type="journal article" date="2016" name="Genome Announc.">
        <title>Draft genome sequences of fungus Aspergillus calidoustus.</title>
        <authorList>
            <person name="Horn F."/>
            <person name="Linde J."/>
            <person name="Mattern D.J."/>
            <person name="Walther G."/>
            <person name="Guthke R."/>
            <person name="Scherlach K."/>
            <person name="Martin K."/>
            <person name="Brakhage A.A."/>
            <person name="Petzke L."/>
            <person name="Valiante V."/>
        </authorList>
    </citation>
    <scope>NUCLEOTIDE SEQUENCE [LARGE SCALE GENOMIC DNA]</scope>
    <source>
        <strain evidence="2">SF006504</strain>
    </source>
</reference>
<dbReference type="Proteomes" id="UP000054771">
    <property type="component" value="Unassembled WGS sequence"/>
</dbReference>
<name>A0A0U5GLU7_ASPCI</name>
<dbReference type="EMBL" id="CDMC01000002">
    <property type="protein sequence ID" value="CEN59343.1"/>
    <property type="molecule type" value="Genomic_DNA"/>
</dbReference>
<sequence length="485" mass="53050">MSTYYPHYAEQRHEPSLAITLDVPVSTSHSHSHSKPTYKPGDTISGHVHRVDPSFIPEATVMVTLLGHSKTTIRARGPGSSELRYESSFNIFAGCFDTLVLHSRAPLSGPEMSWPFALTIPFSVLDVRDSQHCEGERASFYASPDGSSGPSFIPPATFAVAEEFSYEDGSRASASIEYMVQAKIEIAQGYYDETGKPFVQKVDPVTSPFTLTSVSYSPPMTDFGNKVETFQRGVSTFRLIPGVEGKLSLAQKTRQALLSSRVPSFVMRASVSLPRFLQVGNPEAIPVIVYFEGVSASCEVIEDAPQVITVKSLTLNLRPRTVFLAEFKPSYGGPPRQKTSKKIGTAIPMLPPTAISDLKRAYDQEISFTVTSGSTGSGAGSEIQECEPLDLGAILDLRMVNHVHPTFRTYNVARTWELAWEMDLEVAGEKVRVGSAHEVVILPRAWEGPPPDVTGESLHLHEQVRGGDLLPGYARRDEELPAYSA</sequence>
<keyword evidence="2" id="KW-1185">Reference proteome</keyword>
<gene>
    <name evidence="1" type="ORF">ASPCAL01795</name>
</gene>
<proteinExistence type="predicted"/>
<protein>
    <recommendedName>
        <fullName evidence="3">Arrestin-like N-terminal domain-containing protein</fullName>
    </recommendedName>
</protein>
<dbReference type="OMA" id="RTHELKW"/>
<evidence type="ECO:0000313" key="1">
    <source>
        <dbReference type="EMBL" id="CEN59343.1"/>
    </source>
</evidence>
<evidence type="ECO:0000313" key="2">
    <source>
        <dbReference type="Proteomes" id="UP000054771"/>
    </source>
</evidence>
<organism evidence="1 2">
    <name type="scientific">Aspergillus calidoustus</name>
    <dbReference type="NCBI Taxonomy" id="454130"/>
    <lineage>
        <taxon>Eukaryota</taxon>
        <taxon>Fungi</taxon>
        <taxon>Dikarya</taxon>
        <taxon>Ascomycota</taxon>
        <taxon>Pezizomycotina</taxon>
        <taxon>Eurotiomycetes</taxon>
        <taxon>Eurotiomycetidae</taxon>
        <taxon>Eurotiales</taxon>
        <taxon>Aspergillaceae</taxon>
        <taxon>Aspergillus</taxon>
        <taxon>Aspergillus subgen. Nidulantes</taxon>
    </lineage>
</organism>